<organism evidence="2 3">
    <name type="scientific">Ureaplasma diversum</name>
    <dbReference type="NCBI Taxonomy" id="42094"/>
    <lineage>
        <taxon>Bacteria</taxon>
        <taxon>Bacillati</taxon>
        <taxon>Mycoplasmatota</taxon>
        <taxon>Mycoplasmoidales</taxon>
        <taxon>Mycoplasmoidaceae</taxon>
        <taxon>Ureaplasma</taxon>
    </lineage>
</organism>
<dbReference type="KEGG" id="ude:JM47_00415"/>
<feature type="transmembrane region" description="Helical" evidence="1">
    <location>
        <begin position="12"/>
        <end position="32"/>
    </location>
</feature>
<gene>
    <name evidence="2" type="ORF">JM47_00415</name>
</gene>
<keyword evidence="1" id="KW-0472">Membrane</keyword>
<dbReference type="PATRIC" id="fig|42094.4.peg.73"/>
<dbReference type="AlphaFoldDB" id="A0A0C5S171"/>
<accession>A0A0C5S171</accession>
<keyword evidence="1" id="KW-1133">Transmembrane helix</keyword>
<proteinExistence type="predicted"/>
<sequence length="86" mass="9718">MKKWTKKKKIILGVGLGLLGAGYISLMAVVGYELSNLKTKPSKLLVHNTNLISEYSKQSPKYSSLDNEKQKNYLLDKLYNSWKTAP</sequence>
<evidence type="ECO:0000313" key="2">
    <source>
        <dbReference type="EMBL" id="AJQ45125.1"/>
    </source>
</evidence>
<reference evidence="2 3" key="1">
    <citation type="journal article" date="2015" name="Genome Announc.">
        <title>Genome Sequence of Ureaplasma diversum Strain ATCC 49782.</title>
        <authorList>
            <person name="Marques L.M."/>
            <person name="Guimaraes A.M."/>
            <person name="Martins H.B."/>
            <person name="Rezende I.S."/>
            <person name="Barbosa M.S."/>
            <person name="Campos G.B."/>
            <person name="do Nascimento N.C."/>
            <person name="Dos Santos A.P."/>
            <person name="Amorim A.T."/>
            <person name="Santos V.M."/>
            <person name="Messick J.B."/>
            <person name="Timenetsky J."/>
        </authorList>
    </citation>
    <scope>NUCLEOTIDE SEQUENCE [LARGE SCALE GENOMIC DNA]</scope>
    <source>
        <strain evidence="2 3">ATCC 49782</strain>
    </source>
</reference>
<protein>
    <submittedName>
        <fullName evidence="2">Uncharacterized protein</fullName>
    </submittedName>
</protein>
<evidence type="ECO:0000313" key="3">
    <source>
        <dbReference type="Proteomes" id="UP000032261"/>
    </source>
</evidence>
<name>A0A0C5S171_9BACT</name>
<dbReference type="RefSeq" id="WP_208895062.1">
    <property type="nucleotide sequence ID" value="NZ_CP009770.1"/>
</dbReference>
<dbReference type="Proteomes" id="UP000032261">
    <property type="component" value="Chromosome"/>
</dbReference>
<evidence type="ECO:0000256" key="1">
    <source>
        <dbReference type="SAM" id="Phobius"/>
    </source>
</evidence>
<keyword evidence="1" id="KW-0812">Transmembrane</keyword>
<dbReference type="HOGENOM" id="CLU_2496965_0_0_14"/>
<dbReference type="STRING" id="42094.JM47_00415"/>
<dbReference type="EMBL" id="CP009770">
    <property type="protein sequence ID" value="AJQ45125.1"/>
    <property type="molecule type" value="Genomic_DNA"/>
</dbReference>